<feature type="signal peptide" evidence="2">
    <location>
        <begin position="1"/>
        <end position="18"/>
    </location>
</feature>
<keyword evidence="4" id="KW-1185">Reference proteome</keyword>
<feature type="chain" id="PRO_5031018848" evidence="2">
    <location>
        <begin position="19"/>
        <end position="108"/>
    </location>
</feature>
<evidence type="ECO:0000313" key="4">
    <source>
        <dbReference type="Proteomes" id="UP000596660"/>
    </source>
</evidence>
<dbReference type="Gramene" id="AUR62034568-RA">
    <property type="protein sequence ID" value="AUR62034568-RA:cds"/>
    <property type="gene ID" value="AUR62034568"/>
</dbReference>
<reference evidence="3" key="2">
    <citation type="submission" date="2021-03" db="UniProtKB">
        <authorList>
            <consortium name="EnsemblPlants"/>
        </authorList>
    </citation>
    <scope>IDENTIFICATION</scope>
</reference>
<keyword evidence="2" id="KW-0732">Signal</keyword>
<protein>
    <submittedName>
        <fullName evidence="3">Uncharacterized protein</fullName>
    </submittedName>
</protein>
<sequence length="108" mass="11836">MQISCVIVLFIFLHITITLPTESRPPPPKSSNMLFRLASPPSLDYSRSDEGAILSSASSSGELQTKGSVQHQPQPESIVGEDDYGYWNPVPYYDRGDAGPVPHSKLPH</sequence>
<name>A0A803MSL7_CHEQI</name>
<evidence type="ECO:0000256" key="1">
    <source>
        <dbReference type="SAM" id="MobiDB-lite"/>
    </source>
</evidence>
<accession>A0A803MSL7</accession>
<feature type="compositionally biased region" description="Polar residues" evidence="1">
    <location>
        <begin position="55"/>
        <end position="75"/>
    </location>
</feature>
<evidence type="ECO:0000256" key="2">
    <source>
        <dbReference type="SAM" id="SignalP"/>
    </source>
</evidence>
<proteinExistence type="predicted"/>
<feature type="region of interest" description="Disordered" evidence="1">
    <location>
        <begin position="44"/>
        <end position="85"/>
    </location>
</feature>
<dbReference type="EnsemblPlants" id="AUR62034568-RA">
    <property type="protein sequence ID" value="AUR62034568-RA:cds"/>
    <property type="gene ID" value="AUR62034568"/>
</dbReference>
<reference evidence="3" key="1">
    <citation type="journal article" date="2017" name="Nature">
        <title>The genome of Chenopodium quinoa.</title>
        <authorList>
            <person name="Jarvis D.E."/>
            <person name="Ho Y.S."/>
            <person name="Lightfoot D.J."/>
            <person name="Schmoeckel S.M."/>
            <person name="Li B."/>
            <person name="Borm T.J.A."/>
            <person name="Ohyanagi H."/>
            <person name="Mineta K."/>
            <person name="Michell C.T."/>
            <person name="Saber N."/>
            <person name="Kharbatia N.M."/>
            <person name="Rupper R.R."/>
            <person name="Sharp A.R."/>
            <person name="Dally N."/>
            <person name="Boughton B.A."/>
            <person name="Woo Y.H."/>
            <person name="Gao G."/>
            <person name="Schijlen E.G.W.M."/>
            <person name="Guo X."/>
            <person name="Momin A.A."/>
            <person name="Negrao S."/>
            <person name="Al-Babili S."/>
            <person name="Gehring C."/>
            <person name="Roessner U."/>
            <person name="Jung C."/>
            <person name="Murphy K."/>
            <person name="Arold S.T."/>
            <person name="Gojobori T."/>
            <person name="van der Linden C.G."/>
            <person name="van Loo E.N."/>
            <person name="Jellen E.N."/>
            <person name="Maughan P.J."/>
            <person name="Tester M."/>
        </authorList>
    </citation>
    <scope>NUCLEOTIDE SEQUENCE [LARGE SCALE GENOMIC DNA]</scope>
    <source>
        <strain evidence="3">cv. PI 614886</strain>
    </source>
</reference>
<dbReference type="Proteomes" id="UP000596660">
    <property type="component" value="Unplaced"/>
</dbReference>
<dbReference type="AlphaFoldDB" id="A0A803MSL7"/>
<evidence type="ECO:0000313" key="3">
    <source>
        <dbReference type="EnsemblPlants" id="AUR62034568-RA:cds"/>
    </source>
</evidence>
<organism evidence="3 4">
    <name type="scientific">Chenopodium quinoa</name>
    <name type="common">Quinoa</name>
    <dbReference type="NCBI Taxonomy" id="63459"/>
    <lineage>
        <taxon>Eukaryota</taxon>
        <taxon>Viridiplantae</taxon>
        <taxon>Streptophyta</taxon>
        <taxon>Embryophyta</taxon>
        <taxon>Tracheophyta</taxon>
        <taxon>Spermatophyta</taxon>
        <taxon>Magnoliopsida</taxon>
        <taxon>eudicotyledons</taxon>
        <taxon>Gunneridae</taxon>
        <taxon>Pentapetalae</taxon>
        <taxon>Caryophyllales</taxon>
        <taxon>Chenopodiaceae</taxon>
        <taxon>Chenopodioideae</taxon>
        <taxon>Atripliceae</taxon>
        <taxon>Chenopodium</taxon>
    </lineage>
</organism>